<evidence type="ECO:0000256" key="1">
    <source>
        <dbReference type="ARBA" id="ARBA00004191"/>
    </source>
</evidence>
<dbReference type="InterPro" id="IPR005528">
    <property type="entry name" value="ChpA-H"/>
</dbReference>
<dbReference type="PROSITE" id="PS51884">
    <property type="entry name" value="CHAPLIN"/>
    <property type="match status" value="2"/>
</dbReference>
<evidence type="ECO:0000256" key="9">
    <source>
        <dbReference type="SAM" id="Phobius"/>
    </source>
</evidence>
<feature type="domain" description="Chaplin" evidence="11">
    <location>
        <begin position="40"/>
        <end position="80"/>
    </location>
</feature>
<keyword evidence="13" id="KW-1185">Reference proteome</keyword>
<feature type="domain" description="Chaplin" evidence="11">
    <location>
        <begin position="152"/>
        <end position="192"/>
    </location>
</feature>
<name>A0ABT5ZGV3_9ACTN</name>
<keyword evidence="9" id="KW-1133">Transmembrane helix</keyword>
<keyword evidence="5" id="KW-0130">Cell adhesion</keyword>
<evidence type="ECO:0000256" key="5">
    <source>
        <dbReference type="ARBA" id="ARBA00022889"/>
    </source>
</evidence>
<evidence type="ECO:0000313" key="12">
    <source>
        <dbReference type="EMBL" id="MDF3289050.1"/>
    </source>
</evidence>
<dbReference type="Pfam" id="PF03777">
    <property type="entry name" value="ChpA-C"/>
    <property type="match status" value="2"/>
</dbReference>
<evidence type="ECO:0000256" key="8">
    <source>
        <dbReference type="SAM" id="MobiDB-lite"/>
    </source>
</evidence>
<organism evidence="12 13">
    <name type="scientific">Streptomyces silvisoli</name>
    <dbReference type="NCBI Taxonomy" id="3034235"/>
    <lineage>
        <taxon>Bacteria</taxon>
        <taxon>Bacillati</taxon>
        <taxon>Actinomycetota</taxon>
        <taxon>Actinomycetes</taxon>
        <taxon>Kitasatosporales</taxon>
        <taxon>Streptomycetaceae</taxon>
        <taxon>Streptomyces</taxon>
    </lineage>
</organism>
<keyword evidence="6 7" id="KW-0034">Amyloid</keyword>
<evidence type="ECO:0000256" key="3">
    <source>
        <dbReference type="ARBA" id="ARBA00022525"/>
    </source>
</evidence>
<gene>
    <name evidence="12" type="ORF">P3G67_07350</name>
</gene>
<evidence type="ECO:0000256" key="7">
    <source>
        <dbReference type="PROSITE-ProRule" id="PRU01232"/>
    </source>
</evidence>
<feature type="compositionally biased region" description="Pro residues" evidence="8">
    <location>
        <begin position="203"/>
        <end position="215"/>
    </location>
</feature>
<protein>
    <submittedName>
        <fullName evidence="12">Chaplin</fullName>
    </submittedName>
</protein>
<accession>A0ABT5ZGV3</accession>
<dbReference type="EMBL" id="JARJBC010000003">
    <property type="protein sequence ID" value="MDF3289050.1"/>
    <property type="molecule type" value="Genomic_DNA"/>
</dbReference>
<keyword evidence="9" id="KW-0812">Transmembrane</keyword>
<evidence type="ECO:0000313" key="13">
    <source>
        <dbReference type="Proteomes" id="UP001216579"/>
    </source>
</evidence>
<evidence type="ECO:0000256" key="2">
    <source>
        <dbReference type="ARBA" id="ARBA00022512"/>
    </source>
</evidence>
<keyword evidence="3" id="KW-0964">Secreted</keyword>
<feature type="region of interest" description="Disordered" evidence="8">
    <location>
        <begin position="78"/>
        <end position="155"/>
    </location>
</feature>
<feature type="signal peptide" evidence="10">
    <location>
        <begin position="1"/>
        <end position="29"/>
    </location>
</feature>
<evidence type="ECO:0000256" key="10">
    <source>
        <dbReference type="SAM" id="SignalP"/>
    </source>
</evidence>
<dbReference type="Proteomes" id="UP001216579">
    <property type="component" value="Unassembled WGS sequence"/>
</dbReference>
<reference evidence="12 13" key="1">
    <citation type="submission" date="2023-03" db="EMBL/GenBank/DDBJ databases">
        <title>Draft genome sequence of Streptomyces sp. RB6PN23 isolated from peat swamp forest in Thailand.</title>
        <authorList>
            <person name="Klaysubun C."/>
            <person name="Duangmal K."/>
        </authorList>
    </citation>
    <scope>NUCLEOTIDE SEQUENCE [LARGE SCALE GENOMIC DNA]</scope>
    <source>
        <strain evidence="12 13">RB6PN23</strain>
    </source>
</reference>
<evidence type="ECO:0000256" key="6">
    <source>
        <dbReference type="ARBA" id="ARBA00023087"/>
    </source>
</evidence>
<keyword evidence="2" id="KW-0134">Cell wall</keyword>
<comment type="subcellular location">
    <subcellularLocation>
        <location evidence="1">Secreted</location>
        <location evidence="1">Cell wall</location>
    </subcellularLocation>
</comment>
<feature type="region of interest" description="Disordered" evidence="8">
    <location>
        <begin position="195"/>
        <end position="220"/>
    </location>
</feature>
<comment type="caution">
    <text evidence="12">The sequence shown here is derived from an EMBL/GenBank/DDBJ whole genome shotgun (WGS) entry which is preliminary data.</text>
</comment>
<feature type="transmembrane region" description="Helical" evidence="9">
    <location>
        <begin position="259"/>
        <end position="277"/>
    </location>
</feature>
<keyword evidence="4 10" id="KW-0732">Signal</keyword>
<proteinExistence type="predicted"/>
<feature type="chain" id="PRO_5046508252" evidence="10">
    <location>
        <begin position="30"/>
        <end position="285"/>
    </location>
</feature>
<dbReference type="RefSeq" id="WP_276092709.1">
    <property type="nucleotide sequence ID" value="NZ_JARJBC010000003.1"/>
</dbReference>
<evidence type="ECO:0000256" key="4">
    <source>
        <dbReference type="ARBA" id="ARBA00022729"/>
    </source>
</evidence>
<evidence type="ECO:0000259" key="11">
    <source>
        <dbReference type="PROSITE" id="PS51884"/>
    </source>
</evidence>
<feature type="compositionally biased region" description="Basic and acidic residues" evidence="8">
    <location>
        <begin position="117"/>
        <end position="140"/>
    </location>
</feature>
<keyword evidence="9" id="KW-0472">Membrane</keyword>
<sequence length="285" mass="28373">MRQVAKKGLITAVATGGVLAVTGGSYAFAGTGASGAAVGSPGVVSGNNVQVPVSVPVNACGNTVNVVGALNPTFGNSCANGSERHEDGYGHTGQGQGDQGHHDHGQGDQGHGGNWQGDHRHVGQDNHGDDHGRYQGHHEGSGAQAHGVAKGSPGVGSGNVVQVPVGVPVNVCGNSIDVVGVLNPVFGNSCENGGPAESGQAYTPPPQSVAPPAKPHQPQAPVHHVNHVSAQPAHQVLAHSQPLSTAAAPTLAHTGADQLGTIGAASAGLLIGGYVLYRRGRLARR</sequence>